<evidence type="ECO:0000256" key="1">
    <source>
        <dbReference type="ARBA" id="ARBA00012513"/>
    </source>
</evidence>
<reference evidence="11 12" key="1">
    <citation type="submission" date="2018-05" db="EMBL/GenBank/DDBJ databases">
        <title>Amnibacterium sp. M8JJ-5, whole genome shotgun sequence.</title>
        <authorList>
            <person name="Tuo L."/>
        </authorList>
    </citation>
    <scope>NUCLEOTIDE SEQUENCE [LARGE SCALE GENOMIC DNA]</scope>
    <source>
        <strain evidence="11 12">M8JJ-5</strain>
    </source>
</reference>
<feature type="region of interest" description="Disordered" evidence="8">
    <location>
        <begin position="393"/>
        <end position="412"/>
    </location>
</feature>
<dbReference type="Pfam" id="PF00069">
    <property type="entry name" value="Pkinase"/>
    <property type="match status" value="1"/>
</dbReference>
<dbReference type="PANTHER" id="PTHR43289:SF6">
    <property type="entry name" value="SERINE_THREONINE-PROTEIN KINASE NEKL-3"/>
    <property type="match status" value="1"/>
</dbReference>
<feature type="binding site" evidence="7">
    <location>
        <position position="48"/>
    </location>
    <ligand>
        <name>ATP</name>
        <dbReference type="ChEBI" id="CHEBI:30616"/>
    </ligand>
</feature>
<keyword evidence="12" id="KW-1185">Reference proteome</keyword>
<feature type="domain" description="Protein kinase" evidence="10">
    <location>
        <begin position="19"/>
        <end position="285"/>
    </location>
</feature>
<feature type="compositionally biased region" description="Low complexity" evidence="8">
    <location>
        <begin position="331"/>
        <end position="357"/>
    </location>
</feature>
<name>A0A2V1HU18_9MICO</name>
<dbReference type="Gene3D" id="1.10.510.10">
    <property type="entry name" value="Transferase(Phosphotransferase) domain 1"/>
    <property type="match status" value="1"/>
</dbReference>
<evidence type="ECO:0000256" key="8">
    <source>
        <dbReference type="SAM" id="MobiDB-lite"/>
    </source>
</evidence>
<dbReference type="EC" id="2.7.11.1" evidence="1"/>
<evidence type="ECO:0000256" key="5">
    <source>
        <dbReference type="ARBA" id="ARBA00022777"/>
    </source>
</evidence>
<dbReference type="InterPro" id="IPR008271">
    <property type="entry name" value="Ser/Thr_kinase_AS"/>
</dbReference>
<evidence type="ECO:0000256" key="7">
    <source>
        <dbReference type="PROSITE-ProRule" id="PRU10141"/>
    </source>
</evidence>
<gene>
    <name evidence="11" type="ORF">DDQ50_01240</name>
</gene>
<evidence type="ECO:0000256" key="2">
    <source>
        <dbReference type="ARBA" id="ARBA00022527"/>
    </source>
</evidence>
<evidence type="ECO:0000256" key="9">
    <source>
        <dbReference type="SAM" id="Phobius"/>
    </source>
</evidence>
<evidence type="ECO:0000313" key="11">
    <source>
        <dbReference type="EMBL" id="PVZ95182.1"/>
    </source>
</evidence>
<sequence>MIDRLATGDILGSVLDDRYTVHELIGRGGMASVYRAWDAELHRSVAIKVLRGEADSGPDARRRVREARAAAAINHPALVTLYDAVIRDDRSYLVMELIDGATLRAQIASGRLDSRDVAAIAHDLADGLHAVHAGGVIHRDIKPANILLARTTLPERPFRAKLSDFGIAHVVDATRVTSPGLFLGTASYVSPEQARGEEAAAPADIYALGLTLLEALTGTPAFVGSPLEVMTARLVRDPSVPAWLGSEWSALLTRMTDRDPSARPTAIEVAAAARAIPAADRHPGDLSVSTGALEMGTQEMSTQEMSTREMSTVALSADELSTAATSPTISTENRATRNSATANSATANSATETAATEPFDDGHPTLLLPTTPTPPGADDRSTDLDDLAMATADRQAETAGGPTETERSPRTRRRLTWTLAVTLVALTLIAVSLLTLPRPAAGESTELQPSPSLPSLAPPLDDDLRDLLEQVSP</sequence>
<dbReference type="GO" id="GO:0005524">
    <property type="term" value="F:ATP binding"/>
    <property type="evidence" value="ECO:0007669"/>
    <property type="project" value="UniProtKB-UniRule"/>
</dbReference>
<evidence type="ECO:0000256" key="4">
    <source>
        <dbReference type="ARBA" id="ARBA00022741"/>
    </source>
</evidence>
<dbReference type="GO" id="GO:0004674">
    <property type="term" value="F:protein serine/threonine kinase activity"/>
    <property type="evidence" value="ECO:0007669"/>
    <property type="project" value="UniProtKB-KW"/>
</dbReference>
<keyword evidence="2 11" id="KW-0723">Serine/threonine-protein kinase</keyword>
<comment type="caution">
    <text evidence="11">The sequence shown here is derived from an EMBL/GenBank/DDBJ whole genome shotgun (WGS) entry which is preliminary data.</text>
</comment>
<evidence type="ECO:0000313" key="12">
    <source>
        <dbReference type="Proteomes" id="UP000244893"/>
    </source>
</evidence>
<keyword evidence="5 11" id="KW-0418">Kinase</keyword>
<keyword evidence="4 7" id="KW-0547">Nucleotide-binding</keyword>
<dbReference type="PROSITE" id="PS00107">
    <property type="entry name" value="PROTEIN_KINASE_ATP"/>
    <property type="match status" value="1"/>
</dbReference>
<dbReference type="OrthoDB" id="9762169at2"/>
<accession>A0A2V1HU18</accession>
<dbReference type="PANTHER" id="PTHR43289">
    <property type="entry name" value="MITOGEN-ACTIVATED PROTEIN KINASE KINASE KINASE 20-RELATED"/>
    <property type="match status" value="1"/>
</dbReference>
<dbReference type="SUPFAM" id="SSF56112">
    <property type="entry name" value="Protein kinase-like (PK-like)"/>
    <property type="match status" value="1"/>
</dbReference>
<organism evidence="11 12">
    <name type="scientific">Amnibacterium flavum</name>
    <dbReference type="NCBI Taxonomy" id="2173173"/>
    <lineage>
        <taxon>Bacteria</taxon>
        <taxon>Bacillati</taxon>
        <taxon>Actinomycetota</taxon>
        <taxon>Actinomycetes</taxon>
        <taxon>Micrococcales</taxon>
        <taxon>Microbacteriaceae</taxon>
        <taxon>Amnibacterium</taxon>
    </lineage>
</organism>
<dbReference type="EMBL" id="QEOP01000001">
    <property type="protein sequence ID" value="PVZ95182.1"/>
    <property type="molecule type" value="Genomic_DNA"/>
</dbReference>
<dbReference type="RefSeq" id="WP_116754920.1">
    <property type="nucleotide sequence ID" value="NZ_JBHUEX010000001.1"/>
</dbReference>
<keyword evidence="9" id="KW-1133">Transmembrane helix</keyword>
<feature type="transmembrane region" description="Helical" evidence="9">
    <location>
        <begin position="415"/>
        <end position="436"/>
    </location>
</feature>
<dbReference type="AlphaFoldDB" id="A0A2V1HU18"/>
<protein>
    <recommendedName>
        <fullName evidence="1">non-specific serine/threonine protein kinase</fullName>
        <ecNumber evidence="1">2.7.11.1</ecNumber>
    </recommendedName>
</protein>
<dbReference type="PROSITE" id="PS00108">
    <property type="entry name" value="PROTEIN_KINASE_ST"/>
    <property type="match status" value="1"/>
</dbReference>
<proteinExistence type="predicted"/>
<dbReference type="CDD" id="cd14014">
    <property type="entry name" value="STKc_PknB_like"/>
    <property type="match status" value="1"/>
</dbReference>
<feature type="region of interest" description="Disordered" evidence="8">
    <location>
        <begin position="441"/>
        <end position="473"/>
    </location>
</feature>
<dbReference type="SMART" id="SM00220">
    <property type="entry name" value="S_TKc"/>
    <property type="match status" value="1"/>
</dbReference>
<dbReference type="Gene3D" id="3.30.200.20">
    <property type="entry name" value="Phosphorylase Kinase, domain 1"/>
    <property type="match status" value="1"/>
</dbReference>
<evidence type="ECO:0000256" key="3">
    <source>
        <dbReference type="ARBA" id="ARBA00022679"/>
    </source>
</evidence>
<dbReference type="InterPro" id="IPR011009">
    <property type="entry name" value="Kinase-like_dom_sf"/>
</dbReference>
<keyword evidence="3" id="KW-0808">Transferase</keyword>
<keyword evidence="9" id="KW-0812">Transmembrane</keyword>
<dbReference type="InterPro" id="IPR017441">
    <property type="entry name" value="Protein_kinase_ATP_BS"/>
</dbReference>
<dbReference type="Proteomes" id="UP000244893">
    <property type="component" value="Unassembled WGS sequence"/>
</dbReference>
<dbReference type="PROSITE" id="PS50011">
    <property type="entry name" value="PROTEIN_KINASE_DOM"/>
    <property type="match status" value="1"/>
</dbReference>
<evidence type="ECO:0000259" key="10">
    <source>
        <dbReference type="PROSITE" id="PS50011"/>
    </source>
</evidence>
<dbReference type="InterPro" id="IPR000719">
    <property type="entry name" value="Prot_kinase_dom"/>
</dbReference>
<evidence type="ECO:0000256" key="6">
    <source>
        <dbReference type="ARBA" id="ARBA00022840"/>
    </source>
</evidence>
<keyword evidence="9" id="KW-0472">Membrane</keyword>
<feature type="compositionally biased region" description="Low complexity" evidence="8">
    <location>
        <begin position="447"/>
        <end position="459"/>
    </location>
</feature>
<feature type="region of interest" description="Disordered" evidence="8">
    <location>
        <begin position="321"/>
        <end position="383"/>
    </location>
</feature>
<keyword evidence="6 7" id="KW-0067">ATP-binding</keyword>